<dbReference type="SUPFAM" id="SSF54909">
    <property type="entry name" value="Dimeric alpha+beta barrel"/>
    <property type="match status" value="1"/>
</dbReference>
<proteinExistence type="predicted"/>
<reference evidence="1" key="1">
    <citation type="submission" date="2018-07" db="EMBL/GenBank/DDBJ databases">
        <authorList>
            <person name="Quirk P.G."/>
            <person name="Krulwich T.A."/>
        </authorList>
    </citation>
    <scope>NUCLEOTIDE SEQUENCE</scope>
    <source>
        <strain evidence="1">Anand</strain>
    </source>
</reference>
<dbReference type="InterPro" id="IPR011008">
    <property type="entry name" value="Dimeric_a/b-barrel"/>
</dbReference>
<evidence type="ECO:0000313" key="2">
    <source>
        <dbReference type="EMBL" id="SVP91373.1"/>
    </source>
</evidence>
<accession>A0A3B0MZY7</accession>
<dbReference type="AlphaFoldDB" id="A0A3B0MZY7"/>
<evidence type="ECO:0000313" key="1">
    <source>
        <dbReference type="EMBL" id="SVP90829.1"/>
    </source>
</evidence>
<evidence type="ECO:0008006" key="3">
    <source>
        <dbReference type="Google" id="ProtNLM"/>
    </source>
</evidence>
<name>A0A3B0MZY7_THEAN</name>
<dbReference type="EMBL" id="UIVS01000002">
    <property type="protein sequence ID" value="SVP91373.1"/>
    <property type="molecule type" value="Genomic_DNA"/>
</dbReference>
<dbReference type="EMBL" id="UIVT01000002">
    <property type="protein sequence ID" value="SVP90829.1"/>
    <property type="molecule type" value="Genomic_DNA"/>
</dbReference>
<sequence>MRIRPLENLKEIILDLLDWYKYATLKQQHATMLFSGAFLGLIVGRTQHKRRMKSGEFSRDFELVAYKVEDEKKFEENWNRLALLAQKQPGYKYTKLYKACYPDRSPIHYFKLRLWRNKEDLENFRNLEQYKVLRKNLDESSSKVRFGSTKVIIDDTVRREIPYRNTLFY</sequence>
<dbReference type="Gene3D" id="3.30.70.100">
    <property type="match status" value="1"/>
</dbReference>
<dbReference type="VEuPathDB" id="PiroplasmaDB:TA14230"/>
<organism evidence="1">
    <name type="scientific">Theileria annulata</name>
    <dbReference type="NCBI Taxonomy" id="5874"/>
    <lineage>
        <taxon>Eukaryota</taxon>
        <taxon>Sar</taxon>
        <taxon>Alveolata</taxon>
        <taxon>Apicomplexa</taxon>
        <taxon>Aconoidasida</taxon>
        <taxon>Piroplasmida</taxon>
        <taxon>Theileriidae</taxon>
        <taxon>Theileria</taxon>
    </lineage>
</organism>
<protein>
    <recommendedName>
        <fullName evidence="3">ABM domain-containing protein</fullName>
    </recommendedName>
</protein>
<gene>
    <name evidence="1" type="ORF">TAT_000154000</name>
    <name evidence="2" type="ORF">TAV_000154100</name>
</gene>